<dbReference type="Gene3D" id="3.50.50.60">
    <property type="entry name" value="FAD/NAD(P)-binding domain"/>
    <property type="match status" value="1"/>
</dbReference>
<dbReference type="Pfam" id="PF01266">
    <property type="entry name" value="DAO"/>
    <property type="match status" value="1"/>
</dbReference>
<dbReference type="PANTHER" id="PTHR10961:SF15">
    <property type="entry name" value="FAD DEPENDENT OXIDOREDUCTASE DOMAIN-CONTAINING PROTEIN"/>
    <property type="match status" value="1"/>
</dbReference>
<organism evidence="7 8">
    <name type="scientific">Hortaea werneckii</name>
    <name type="common">Black yeast</name>
    <name type="synonym">Cladosporium werneckii</name>
    <dbReference type="NCBI Taxonomy" id="91943"/>
    <lineage>
        <taxon>Eukaryota</taxon>
        <taxon>Fungi</taxon>
        <taxon>Dikarya</taxon>
        <taxon>Ascomycota</taxon>
        <taxon>Pezizomycotina</taxon>
        <taxon>Dothideomycetes</taxon>
        <taxon>Dothideomycetidae</taxon>
        <taxon>Mycosphaerellales</taxon>
        <taxon>Teratosphaeriaceae</taxon>
        <taxon>Hortaea</taxon>
    </lineage>
</organism>
<reference evidence="7 8" key="1">
    <citation type="journal article" date="2018" name="BMC Genomics">
        <title>Genomic evidence for intraspecific hybridization in a clonal and extremely halotolerant yeast.</title>
        <authorList>
            <person name="Gostincar C."/>
            <person name="Stajich J.E."/>
            <person name="Zupancic J."/>
            <person name="Zalar P."/>
            <person name="Gunde-Cimerman N."/>
        </authorList>
    </citation>
    <scope>NUCLEOTIDE SEQUENCE [LARGE SCALE GENOMIC DNA]</scope>
    <source>
        <strain evidence="7 8">EXF-2788</strain>
    </source>
</reference>
<dbReference type="Proteomes" id="UP000268823">
    <property type="component" value="Unassembled WGS sequence"/>
</dbReference>
<dbReference type="EMBL" id="QWIR01000054">
    <property type="protein sequence ID" value="RMY90270.1"/>
    <property type="molecule type" value="Genomic_DNA"/>
</dbReference>
<proteinExistence type="inferred from homology"/>
<evidence type="ECO:0000256" key="5">
    <source>
        <dbReference type="ARBA" id="ARBA00023002"/>
    </source>
</evidence>
<dbReference type="GO" id="GO:0050660">
    <property type="term" value="F:flavin adenine dinucleotide binding"/>
    <property type="evidence" value="ECO:0007669"/>
    <property type="project" value="InterPro"/>
</dbReference>
<dbReference type="InterPro" id="IPR006076">
    <property type="entry name" value="FAD-dep_OxRdtase"/>
</dbReference>
<name>A0A3M7FN05_HORWE</name>
<dbReference type="InterPro" id="IPR045170">
    <property type="entry name" value="MTOX"/>
</dbReference>
<dbReference type="GO" id="GO:0008115">
    <property type="term" value="F:sarcosine oxidase activity"/>
    <property type="evidence" value="ECO:0007669"/>
    <property type="project" value="TreeGrafter"/>
</dbReference>
<comment type="similarity">
    <text evidence="2">Belongs to the MSOX/MTOX family.</text>
</comment>
<evidence type="ECO:0000259" key="6">
    <source>
        <dbReference type="Pfam" id="PF01266"/>
    </source>
</evidence>
<evidence type="ECO:0000256" key="4">
    <source>
        <dbReference type="ARBA" id="ARBA00022827"/>
    </source>
</evidence>
<dbReference type="SUPFAM" id="SSF51905">
    <property type="entry name" value="FAD/NAD(P)-binding domain"/>
    <property type="match status" value="1"/>
</dbReference>
<feature type="domain" description="FAD dependent oxidoreductase" evidence="6">
    <location>
        <begin position="12"/>
        <end position="431"/>
    </location>
</feature>
<dbReference type="AlphaFoldDB" id="A0A3M7FN05"/>
<keyword evidence="4" id="KW-0274">FAD</keyword>
<gene>
    <name evidence="7" type="ORF">D0861_03773</name>
</gene>
<dbReference type="PANTHER" id="PTHR10961">
    <property type="entry name" value="PEROXISOMAL SARCOSINE OXIDASE"/>
    <property type="match status" value="1"/>
</dbReference>
<keyword evidence="3" id="KW-0285">Flavoprotein</keyword>
<evidence type="ECO:0000256" key="2">
    <source>
        <dbReference type="ARBA" id="ARBA00010989"/>
    </source>
</evidence>
<comment type="caution">
    <text evidence="7">The sequence shown here is derived from an EMBL/GenBank/DDBJ whole genome shotgun (WGS) entry which is preliminary data.</text>
</comment>
<evidence type="ECO:0000256" key="1">
    <source>
        <dbReference type="ARBA" id="ARBA00001974"/>
    </source>
</evidence>
<sequence length="491" mass="54279">MSGVKKCDKINIVGAGVFGLSTAIHLAQRGYQNISVFDEHPYDQSLYSYFKGADAASADINKIVRSAYGGVSIYQNLTLEAIERWKDWNAEIKSGKDLPPGFSKDENVFLPNGNLIMTDASTLPAFDQATIDSMEANGHRDTQLLTTDARHRRLAEEMGIGFALDPFQRGSKGLSTVAVIDSTGGTAVADKACRFALHKARQLGVKFVMGPKTGALDSICYDVRGLKRRVVGIRTRDQVRHDAAMTILACGGWTPSLVPELDNLCETTAGSVAIYRIPRNSALWDRLAPERFPSWQYKMRDGAEGGLYGFARDEHGWFKIGYRGTKYTNPVRQTDGHERSVPITRWSESEQLTSIPAQALKVIQQFVAKNLPELEQEGIGLATTRVCWYNDSFDNHLVIDRVPETEGLMVATAGSGHAFKYLPVIGKYVADVMEGVKTERPSIKAWKWRRLENDMQPANVLMEGSKGKRALQNVALVPDEELSPATFTAKL</sequence>
<accession>A0A3M7FN05</accession>
<dbReference type="OrthoDB" id="2219495at2759"/>
<evidence type="ECO:0000313" key="8">
    <source>
        <dbReference type="Proteomes" id="UP000268823"/>
    </source>
</evidence>
<comment type="cofactor">
    <cofactor evidence="1">
        <name>FAD</name>
        <dbReference type="ChEBI" id="CHEBI:57692"/>
    </cofactor>
</comment>
<dbReference type="InterPro" id="IPR036188">
    <property type="entry name" value="FAD/NAD-bd_sf"/>
</dbReference>
<protein>
    <recommendedName>
        <fullName evidence="6">FAD dependent oxidoreductase domain-containing protein</fullName>
    </recommendedName>
</protein>
<dbReference type="Gene3D" id="3.30.9.10">
    <property type="entry name" value="D-Amino Acid Oxidase, subunit A, domain 2"/>
    <property type="match status" value="1"/>
</dbReference>
<evidence type="ECO:0000256" key="3">
    <source>
        <dbReference type="ARBA" id="ARBA00022630"/>
    </source>
</evidence>
<keyword evidence="5" id="KW-0560">Oxidoreductase</keyword>
<evidence type="ECO:0000313" key="7">
    <source>
        <dbReference type="EMBL" id="RMY90270.1"/>
    </source>
</evidence>